<proteinExistence type="predicted"/>
<feature type="compositionally biased region" description="Polar residues" evidence="1">
    <location>
        <begin position="186"/>
        <end position="196"/>
    </location>
</feature>
<reference evidence="2" key="1">
    <citation type="submission" date="2023-03" db="EMBL/GenBank/DDBJ databases">
        <title>Mating type loci evolution in Malassezia.</title>
        <authorList>
            <person name="Coelho M.A."/>
        </authorList>
    </citation>
    <scope>NUCLEOTIDE SEQUENCE</scope>
    <source>
        <strain evidence="2">CBS 12830</strain>
    </source>
</reference>
<feature type="region of interest" description="Disordered" evidence="1">
    <location>
        <begin position="311"/>
        <end position="394"/>
    </location>
</feature>
<dbReference type="AlphaFoldDB" id="A0AAF0IZD5"/>
<dbReference type="Proteomes" id="UP001214415">
    <property type="component" value="Chromosome 2"/>
</dbReference>
<feature type="region of interest" description="Disordered" evidence="1">
    <location>
        <begin position="1"/>
        <end position="42"/>
    </location>
</feature>
<evidence type="ECO:0000313" key="3">
    <source>
        <dbReference type="Proteomes" id="UP001214415"/>
    </source>
</evidence>
<gene>
    <name evidence="2" type="ORF">MEQU1_001058</name>
</gene>
<evidence type="ECO:0000256" key="1">
    <source>
        <dbReference type="SAM" id="MobiDB-lite"/>
    </source>
</evidence>
<keyword evidence="3" id="KW-1185">Reference proteome</keyword>
<protein>
    <submittedName>
        <fullName evidence="2">Uncharacterized protein</fullName>
    </submittedName>
</protein>
<feature type="compositionally biased region" description="Basic and acidic residues" evidence="1">
    <location>
        <begin position="197"/>
        <end position="206"/>
    </location>
</feature>
<feature type="compositionally biased region" description="Basic and acidic residues" evidence="1">
    <location>
        <begin position="99"/>
        <end position="108"/>
    </location>
</feature>
<evidence type="ECO:0000313" key="2">
    <source>
        <dbReference type="EMBL" id="WFD22388.1"/>
    </source>
</evidence>
<feature type="compositionally biased region" description="Pro residues" evidence="1">
    <location>
        <begin position="339"/>
        <end position="362"/>
    </location>
</feature>
<sequence length="394" mass="41481">MALARPNDMLRNAGAPVAPPPPPANSSLKPGRPAQMDAARASTAHAEFLLHQVRQNVDHLAATEALDPLLCRQLQALLASAQIRAPPPPPAAPVTNGSAKKDAAKEVKGKNKWTREVLSDTSLLPTIVDTALTAAVGPVLSDQQRSAITEIVSLSQAKIAEAVTDPERQAAAQRWLATSSKSAQQGIRGSFSTASENWDKWSKRQAQEAAAQRTQRQSQKELDLELRRERQRFVSGGDNDSVLTDGLSQLSLLSDNPATASVACMPSQHIQDSVPTGPSTEMGAVTTTFSPWPGLLLTMSTVASHVSLDEAQMDGSEGSRVVPPPPTTTARPSIHSEVAPPPPRRPAPASPESAPLPPPPPHSALSSAPLPPLPPTAPGAVPTTLRPANPPPYR</sequence>
<accession>A0AAF0IZD5</accession>
<organism evidence="2 3">
    <name type="scientific">Malassezia equina</name>
    <dbReference type="NCBI Taxonomy" id="1381935"/>
    <lineage>
        <taxon>Eukaryota</taxon>
        <taxon>Fungi</taxon>
        <taxon>Dikarya</taxon>
        <taxon>Basidiomycota</taxon>
        <taxon>Ustilaginomycotina</taxon>
        <taxon>Malasseziomycetes</taxon>
        <taxon>Malasseziales</taxon>
        <taxon>Malasseziaceae</taxon>
        <taxon>Malassezia</taxon>
    </lineage>
</organism>
<feature type="compositionally biased region" description="Low complexity" evidence="1">
    <location>
        <begin position="207"/>
        <end position="217"/>
    </location>
</feature>
<dbReference type="EMBL" id="CP119901">
    <property type="protein sequence ID" value="WFD22388.1"/>
    <property type="molecule type" value="Genomic_DNA"/>
</dbReference>
<feature type="region of interest" description="Disordered" evidence="1">
    <location>
        <begin position="84"/>
        <end position="108"/>
    </location>
</feature>
<name>A0AAF0IZD5_9BASI</name>
<feature type="region of interest" description="Disordered" evidence="1">
    <location>
        <begin position="186"/>
        <end position="222"/>
    </location>
</feature>